<keyword evidence="2" id="KW-1133">Transmembrane helix</keyword>
<dbReference type="STRING" id="1075402.AN216_15640"/>
<comment type="caution">
    <text evidence="4">The sequence shown here is derived from an EMBL/GenBank/DDBJ whole genome shotgun (WGS) entry which is preliminary data.</text>
</comment>
<proteinExistence type="predicted"/>
<feature type="chain" id="PRO_5009196505" description="Gram-positive cocci surface proteins LPxTG domain-containing protein" evidence="3">
    <location>
        <begin position="51"/>
        <end position="135"/>
    </location>
</feature>
<keyword evidence="3" id="KW-0732">Signal</keyword>
<protein>
    <recommendedName>
        <fullName evidence="6">Gram-positive cocci surface proteins LPxTG domain-containing protein</fullName>
    </recommendedName>
</protein>
<gene>
    <name evidence="4" type="ORF">AN216_15640</name>
</gene>
<keyword evidence="2" id="KW-0812">Transmembrane</keyword>
<evidence type="ECO:0000256" key="2">
    <source>
        <dbReference type="SAM" id="Phobius"/>
    </source>
</evidence>
<organism evidence="4 5">
    <name type="scientific">Streptomyces oceani</name>
    <dbReference type="NCBI Taxonomy" id="1075402"/>
    <lineage>
        <taxon>Bacteria</taxon>
        <taxon>Bacillati</taxon>
        <taxon>Actinomycetota</taxon>
        <taxon>Actinomycetes</taxon>
        <taxon>Kitasatosporales</taxon>
        <taxon>Streptomycetaceae</taxon>
        <taxon>Streptomyces</taxon>
    </lineage>
</organism>
<evidence type="ECO:0000313" key="5">
    <source>
        <dbReference type="Proteomes" id="UP000176101"/>
    </source>
</evidence>
<keyword evidence="2" id="KW-0472">Membrane</keyword>
<feature type="region of interest" description="Disordered" evidence="1">
    <location>
        <begin position="87"/>
        <end position="110"/>
    </location>
</feature>
<feature type="signal peptide" evidence="3">
    <location>
        <begin position="1"/>
        <end position="50"/>
    </location>
</feature>
<dbReference type="Proteomes" id="UP000176101">
    <property type="component" value="Unassembled WGS sequence"/>
</dbReference>
<dbReference type="AlphaFoldDB" id="A0A1E7KFZ2"/>
<evidence type="ECO:0008006" key="6">
    <source>
        <dbReference type="Google" id="ProtNLM"/>
    </source>
</evidence>
<dbReference type="EMBL" id="LJGU01000127">
    <property type="protein sequence ID" value="OEV02841.1"/>
    <property type="molecule type" value="Genomic_DNA"/>
</dbReference>
<dbReference type="RefSeq" id="WP_070197238.1">
    <property type="nucleotide sequence ID" value="NZ_LJGU01000127.1"/>
</dbReference>
<sequence>MSRPAQQHVVRPSSRAVEPARGPLRRATRAVGCACAVSVLLGMCALPAQAAQAAQVAGSGHAGQRTGPGAWATVPGAEAGTLAADLVHATPAGQHSPAPRTDQRRQRDGVAGEAGLTLALGAVLFAAAAGRRRGS</sequence>
<accession>A0A1E7KFZ2</accession>
<evidence type="ECO:0000256" key="3">
    <source>
        <dbReference type="SAM" id="SignalP"/>
    </source>
</evidence>
<feature type="transmembrane region" description="Helical" evidence="2">
    <location>
        <begin position="110"/>
        <end position="129"/>
    </location>
</feature>
<reference evidence="4 5" key="1">
    <citation type="journal article" date="2016" name="Front. Microbiol.">
        <title>Comparative Genomics Analysis of Streptomyces Species Reveals Their Adaptation to the Marine Environment and Their Diversity at the Genomic Level.</title>
        <authorList>
            <person name="Tian X."/>
            <person name="Zhang Z."/>
            <person name="Yang T."/>
            <person name="Chen M."/>
            <person name="Li J."/>
            <person name="Chen F."/>
            <person name="Yang J."/>
            <person name="Li W."/>
            <person name="Zhang B."/>
            <person name="Zhang Z."/>
            <person name="Wu J."/>
            <person name="Zhang C."/>
            <person name="Long L."/>
            <person name="Xiao J."/>
        </authorList>
    </citation>
    <scope>NUCLEOTIDE SEQUENCE [LARGE SCALE GENOMIC DNA]</scope>
    <source>
        <strain evidence="4 5">SCSIO 02100</strain>
    </source>
</reference>
<evidence type="ECO:0000256" key="1">
    <source>
        <dbReference type="SAM" id="MobiDB-lite"/>
    </source>
</evidence>
<feature type="compositionally biased region" description="Basic and acidic residues" evidence="1">
    <location>
        <begin position="101"/>
        <end position="110"/>
    </location>
</feature>
<feature type="region of interest" description="Disordered" evidence="1">
    <location>
        <begin position="1"/>
        <end position="23"/>
    </location>
</feature>
<keyword evidence="5" id="KW-1185">Reference proteome</keyword>
<evidence type="ECO:0000313" key="4">
    <source>
        <dbReference type="EMBL" id="OEV02841.1"/>
    </source>
</evidence>
<name>A0A1E7KFZ2_9ACTN</name>